<dbReference type="EMBL" id="JACHNL010000001">
    <property type="protein sequence ID" value="MBB4722560.1"/>
    <property type="molecule type" value="Genomic_DNA"/>
</dbReference>
<accession>A0AAW3U1J5</accession>
<evidence type="ECO:0000313" key="2">
    <source>
        <dbReference type="Proteomes" id="UP000576603"/>
    </source>
</evidence>
<organism evidence="1 2">
    <name type="scientific">Xanthomonas euvesicatoria</name>
    <dbReference type="NCBI Taxonomy" id="456327"/>
    <lineage>
        <taxon>Bacteria</taxon>
        <taxon>Pseudomonadati</taxon>
        <taxon>Pseudomonadota</taxon>
        <taxon>Gammaproteobacteria</taxon>
        <taxon>Lysobacterales</taxon>
        <taxon>Lysobacteraceae</taxon>
        <taxon>Xanthomonas</taxon>
    </lineage>
</organism>
<dbReference type="AlphaFoldDB" id="A0AAW3U1J5"/>
<gene>
    <name evidence="1" type="ORF">FHY32_000858</name>
</gene>
<sequence>MPPGVGIRDWGLVNRSGQAHASAHPDCIRDRPAIGILTNKRTADGAGRAVANPDSPILALMR</sequence>
<proteinExistence type="predicted"/>
<protein>
    <submittedName>
        <fullName evidence="1">Uncharacterized protein</fullName>
    </submittedName>
</protein>
<reference evidence="1 2" key="1">
    <citation type="submission" date="2020-08" db="EMBL/GenBank/DDBJ databases">
        <title>Studying the diversity of plant-associated saprophytic bacteria and their role in host health and plant-pathogen interactions.</title>
        <authorList>
            <person name="Potnis N."/>
        </authorList>
    </citation>
    <scope>NUCLEOTIDE SEQUENCE [LARGE SCALE GENOMIC DNA]</scope>
    <source>
        <strain evidence="1 2">CFBP 7922</strain>
    </source>
</reference>
<comment type="caution">
    <text evidence="1">The sequence shown here is derived from an EMBL/GenBank/DDBJ whole genome shotgun (WGS) entry which is preliminary data.</text>
</comment>
<name>A0AAW3U1J5_XANEU</name>
<evidence type="ECO:0000313" key="1">
    <source>
        <dbReference type="EMBL" id="MBB4722560.1"/>
    </source>
</evidence>
<dbReference type="Proteomes" id="UP000576603">
    <property type="component" value="Unassembled WGS sequence"/>
</dbReference>